<dbReference type="GO" id="GO:0033468">
    <property type="term" value="P:CMP-keto-3-deoxy-D-manno-octulosonic acid biosynthetic process"/>
    <property type="evidence" value="ECO:0007669"/>
    <property type="project" value="UniProtKB-UniRule"/>
</dbReference>
<evidence type="ECO:0000256" key="3">
    <source>
        <dbReference type="ARBA" id="ARBA00022695"/>
    </source>
</evidence>
<protein>
    <recommendedName>
        <fullName evidence="5">3-deoxy-manno-octulosonate cytidylyltransferase</fullName>
        <ecNumber evidence="5">2.7.7.38</ecNumber>
    </recommendedName>
    <alternativeName>
        <fullName evidence="5">CMP-2-keto-3-deoxyoctulosonic acid synthase</fullName>
        <shortName evidence="5">CKS</shortName>
        <shortName evidence="5">CMP-KDO synthase</shortName>
    </alternativeName>
</protein>
<proteinExistence type="inferred from homology"/>
<dbReference type="HAMAP" id="MF_00057">
    <property type="entry name" value="KdsB"/>
    <property type="match status" value="1"/>
</dbReference>
<evidence type="ECO:0000256" key="4">
    <source>
        <dbReference type="ARBA" id="ARBA00022985"/>
    </source>
</evidence>
<gene>
    <name evidence="5" type="primary">kdsB</name>
    <name evidence="6" type="ORF">AQPE_1577</name>
</gene>
<evidence type="ECO:0000313" key="7">
    <source>
        <dbReference type="Proteomes" id="UP001193389"/>
    </source>
</evidence>
<comment type="pathway">
    <text evidence="5">Nucleotide-sugar biosynthesis; CMP-3-deoxy-D-manno-octulosonate biosynthesis; CMP-3-deoxy-D-manno-octulosonate from 3-deoxy-D-manno-octulosonate and CTP: step 1/1.</text>
</comment>
<dbReference type="UniPathway" id="UPA00358">
    <property type="reaction ID" value="UER00476"/>
</dbReference>
<name>A0A5K7S7E8_9BACT</name>
<evidence type="ECO:0000256" key="5">
    <source>
        <dbReference type="HAMAP-Rule" id="MF_00057"/>
    </source>
</evidence>
<dbReference type="AlphaFoldDB" id="A0A5K7S7E8"/>
<dbReference type="PANTHER" id="PTHR42866:SF2">
    <property type="entry name" value="3-DEOXY-MANNO-OCTULOSONATE CYTIDYLYLTRANSFERASE, MITOCHONDRIAL"/>
    <property type="match status" value="1"/>
</dbReference>
<dbReference type="EC" id="2.7.7.38" evidence="5"/>
<sequence length="247" mass="28019">MNFIGIIPARFQSTRFPGKPLAYLGSKPIIQWVYENAKAALENVYVATDDERIYQAVEAFGGKAVYTSPNHQSGTDRCAEAAQKIAESLKFDVVINIQGDEPFIRPEQIEGLKACFDSPLAEISTLIKPISNAAEITNINRPKVVINKNTEAMYFSRSPIPFVRDSKPDEWINRNTFYSHIGMYAYRFDILLELTQLPLGILEKAESLEQLRWLENGYRIKTAQTSFENIGIDTPEDLEEARKFLMS</sequence>
<comment type="function">
    <text evidence="5">Activates KDO (a required 8-carbon sugar) for incorporation into bacterial lipopolysaccharide in Gram-negative bacteria.</text>
</comment>
<comment type="subcellular location">
    <subcellularLocation>
        <location evidence="5">Cytoplasm</location>
    </subcellularLocation>
    <subcellularLocation>
        <location evidence="1">Membrane</location>
    </subcellularLocation>
</comment>
<dbReference type="InterPro" id="IPR029044">
    <property type="entry name" value="Nucleotide-diphossugar_trans"/>
</dbReference>
<dbReference type="GO" id="GO:0016020">
    <property type="term" value="C:membrane"/>
    <property type="evidence" value="ECO:0007669"/>
    <property type="project" value="UniProtKB-SubCell"/>
</dbReference>
<keyword evidence="2 5" id="KW-0808">Transferase</keyword>
<keyword evidence="3 5" id="KW-0548">Nucleotidyltransferase</keyword>
<dbReference type="Pfam" id="PF02348">
    <property type="entry name" value="CTP_transf_3"/>
    <property type="match status" value="1"/>
</dbReference>
<dbReference type="NCBIfam" id="TIGR00466">
    <property type="entry name" value="kdsB"/>
    <property type="match status" value="1"/>
</dbReference>
<keyword evidence="5" id="KW-0963">Cytoplasm</keyword>
<dbReference type="NCBIfam" id="NF003952">
    <property type="entry name" value="PRK05450.1-5"/>
    <property type="match status" value="1"/>
</dbReference>
<comment type="catalytic activity">
    <reaction evidence="5">
        <text>3-deoxy-alpha-D-manno-oct-2-ulosonate + CTP = CMP-3-deoxy-beta-D-manno-octulosonate + diphosphate</text>
        <dbReference type="Rhea" id="RHEA:23448"/>
        <dbReference type="ChEBI" id="CHEBI:33019"/>
        <dbReference type="ChEBI" id="CHEBI:37563"/>
        <dbReference type="ChEBI" id="CHEBI:85986"/>
        <dbReference type="ChEBI" id="CHEBI:85987"/>
        <dbReference type="EC" id="2.7.7.38"/>
    </reaction>
</comment>
<comment type="similarity">
    <text evidence="5">Belongs to the KdsB family.</text>
</comment>
<evidence type="ECO:0000256" key="2">
    <source>
        <dbReference type="ARBA" id="ARBA00022679"/>
    </source>
</evidence>
<dbReference type="NCBIfam" id="NF009905">
    <property type="entry name" value="PRK13368.1"/>
    <property type="match status" value="1"/>
</dbReference>
<dbReference type="PANTHER" id="PTHR42866">
    <property type="entry name" value="3-DEOXY-MANNO-OCTULOSONATE CYTIDYLYLTRANSFERASE"/>
    <property type="match status" value="1"/>
</dbReference>
<keyword evidence="4 5" id="KW-0448">Lipopolysaccharide biosynthesis</keyword>
<evidence type="ECO:0000313" key="6">
    <source>
        <dbReference type="EMBL" id="BBE17427.1"/>
    </source>
</evidence>
<evidence type="ECO:0000256" key="1">
    <source>
        <dbReference type="ARBA" id="ARBA00004370"/>
    </source>
</evidence>
<dbReference type="CDD" id="cd02517">
    <property type="entry name" value="CMP-KDO-Synthetase"/>
    <property type="match status" value="1"/>
</dbReference>
<keyword evidence="7" id="KW-1185">Reference proteome</keyword>
<dbReference type="GO" id="GO:0005829">
    <property type="term" value="C:cytosol"/>
    <property type="evidence" value="ECO:0007669"/>
    <property type="project" value="TreeGrafter"/>
</dbReference>
<dbReference type="InterPro" id="IPR004528">
    <property type="entry name" value="KdsB"/>
</dbReference>
<dbReference type="Gene3D" id="3.90.550.10">
    <property type="entry name" value="Spore Coat Polysaccharide Biosynthesis Protein SpsA, Chain A"/>
    <property type="match status" value="1"/>
</dbReference>
<accession>A0A5K7S7E8</accession>
<dbReference type="InterPro" id="IPR003329">
    <property type="entry name" value="Cytidylyl_trans"/>
</dbReference>
<dbReference type="FunFam" id="3.90.550.10:FF:000011">
    <property type="entry name" value="3-deoxy-manno-octulosonate cytidylyltransferase"/>
    <property type="match status" value="1"/>
</dbReference>
<organism evidence="6 7">
    <name type="scientific">Aquipluma nitroreducens</name>
    <dbReference type="NCBI Taxonomy" id="2010828"/>
    <lineage>
        <taxon>Bacteria</taxon>
        <taxon>Pseudomonadati</taxon>
        <taxon>Bacteroidota</taxon>
        <taxon>Bacteroidia</taxon>
        <taxon>Marinilabiliales</taxon>
        <taxon>Prolixibacteraceae</taxon>
        <taxon>Aquipluma</taxon>
    </lineage>
</organism>
<reference evidence="6" key="1">
    <citation type="journal article" date="2020" name="Int. J. Syst. Evol. Microbiol.">
        <title>Aquipluma nitroreducens gen. nov. sp. nov., a novel facultatively anaerobic bacterium isolated from a freshwater lake.</title>
        <authorList>
            <person name="Watanabe M."/>
            <person name="Kojima H."/>
            <person name="Fukui M."/>
        </authorList>
    </citation>
    <scope>NUCLEOTIDE SEQUENCE</scope>
    <source>
        <strain evidence="6">MeG22</strain>
    </source>
</reference>
<dbReference type="Proteomes" id="UP001193389">
    <property type="component" value="Chromosome"/>
</dbReference>
<dbReference type="KEGG" id="anf:AQPE_1577"/>
<dbReference type="GO" id="GO:0008690">
    <property type="term" value="F:3-deoxy-manno-octulosonate cytidylyltransferase activity"/>
    <property type="evidence" value="ECO:0007669"/>
    <property type="project" value="UniProtKB-UniRule"/>
</dbReference>
<dbReference type="NCBIfam" id="NF003950">
    <property type="entry name" value="PRK05450.1-3"/>
    <property type="match status" value="1"/>
</dbReference>
<dbReference type="EMBL" id="AP018694">
    <property type="protein sequence ID" value="BBE17427.1"/>
    <property type="molecule type" value="Genomic_DNA"/>
</dbReference>
<dbReference type="GO" id="GO:0009103">
    <property type="term" value="P:lipopolysaccharide biosynthetic process"/>
    <property type="evidence" value="ECO:0007669"/>
    <property type="project" value="UniProtKB-UniRule"/>
</dbReference>
<dbReference type="SUPFAM" id="SSF53448">
    <property type="entry name" value="Nucleotide-diphospho-sugar transferases"/>
    <property type="match status" value="1"/>
</dbReference>
<dbReference type="RefSeq" id="WP_318350426.1">
    <property type="nucleotide sequence ID" value="NZ_AP018694.1"/>
</dbReference>